<evidence type="ECO:0000256" key="1">
    <source>
        <dbReference type="ARBA" id="ARBA00022630"/>
    </source>
</evidence>
<evidence type="ECO:0000313" key="5">
    <source>
        <dbReference type="EMBL" id="RTH02713.1"/>
    </source>
</evidence>
<dbReference type="NCBIfam" id="TIGR02476">
    <property type="entry name" value="BluB"/>
    <property type="match status" value="1"/>
</dbReference>
<dbReference type="PANTHER" id="PTHR23026">
    <property type="entry name" value="NADPH NITROREDUCTASE"/>
    <property type="match status" value="1"/>
</dbReference>
<evidence type="ECO:0000259" key="4">
    <source>
        <dbReference type="Pfam" id="PF00881"/>
    </source>
</evidence>
<sequence length="215" mass="24582">MANSSRRTTAFSEAEKAAVYRALLTRRDIRHFRSDPIPEEVLERLYQAFHAAPSVGLTQPWAIVEIRERATKERVFALHQEARARERALFQGKAQRVYDRLRLEGLLEAPLHLAVFQRPVPRSLGHRAMPETLAYSVVLAVGNLWIAARAEGIGVGWVSILEPEGVARLLGAPPGYRLLAYLCLGYPRAWPDEPLLERAGWRQREPLLRYRERFP</sequence>
<dbReference type="InterPro" id="IPR000415">
    <property type="entry name" value="Nitroreductase-like"/>
</dbReference>
<dbReference type="RefSeq" id="WP_126187468.1">
    <property type="nucleotide sequence ID" value="NZ_PELM01000198.1"/>
</dbReference>
<comment type="caution">
    <text evidence="5">The sequence shown here is derived from an EMBL/GenBank/DDBJ whole genome shotgun (WGS) entry which is preliminary data.</text>
</comment>
<proteinExistence type="predicted"/>
<dbReference type="SUPFAM" id="SSF55469">
    <property type="entry name" value="FMN-dependent nitroreductase-like"/>
    <property type="match status" value="1"/>
</dbReference>
<keyword evidence="3" id="KW-0560">Oxidoreductase</keyword>
<dbReference type="InterPro" id="IPR012825">
    <property type="entry name" value="BluB"/>
</dbReference>
<gene>
    <name evidence="5" type="primary">bluB</name>
    <name evidence="5" type="ORF">CSW50_06860</name>
</gene>
<evidence type="ECO:0000313" key="6">
    <source>
        <dbReference type="Proteomes" id="UP000288082"/>
    </source>
</evidence>
<accession>A0A430R5U7</accession>
<dbReference type="PANTHER" id="PTHR23026:SF90">
    <property type="entry name" value="IODOTYROSINE DEIODINASE 1"/>
    <property type="match status" value="1"/>
</dbReference>
<keyword evidence="1" id="KW-0285">Flavoprotein</keyword>
<dbReference type="GO" id="GO:0016491">
    <property type="term" value="F:oxidoreductase activity"/>
    <property type="evidence" value="ECO:0007669"/>
    <property type="project" value="UniProtKB-KW"/>
</dbReference>
<feature type="domain" description="Nitroreductase" evidence="4">
    <location>
        <begin position="24"/>
        <end position="186"/>
    </location>
</feature>
<evidence type="ECO:0000256" key="2">
    <source>
        <dbReference type="ARBA" id="ARBA00022643"/>
    </source>
</evidence>
<evidence type="ECO:0000256" key="3">
    <source>
        <dbReference type="ARBA" id="ARBA00023002"/>
    </source>
</evidence>
<dbReference type="Pfam" id="PF00881">
    <property type="entry name" value="Nitroreductase"/>
    <property type="match status" value="1"/>
</dbReference>
<dbReference type="InterPro" id="IPR029479">
    <property type="entry name" value="Nitroreductase"/>
</dbReference>
<dbReference type="CDD" id="cd02145">
    <property type="entry name" value="BluB"/>
    <property type="match status" value="1"/>
</dbReference>
<protein>
    <submittedName>
        <fullName evidence="5">5,6-dimethylbenzimidazole synthase</fullName>
    </submittedName>
</protein>
<organism evidence="5 6">
    <name type="scientific">Thermus scotoductus</name>
    <dbReference type="NCBI Taxonomy" id="37636"/>
    <lineage>
        <taxon>Bacteria</taxon>
        <taxon>Thermotogati</taxon>
        <taxon>Deinococcota</taxon>
        <taxon>Deinococci</taxon>
        <taxon>Thermales</taxon>
        <taxon>Thermaceae</taxon>
        <taxon>Thermus</taxon>
    </lineage>
</organism>
<dbReference type="InterPro" id="IPR050627">
    <property type="entry name" value="Nitroreductase/BluB"/>
</dbReference>
<keyword evidence="2" id="KW-0288">FMN</keyword>
<name>A0A430R5U7_THESC</name>
<dbReference type="EMBL" id="PELM01000198">
    <property type="protein sequence ID" value="RTH02713.1"/>
    <property type="molecule type" value="Genomic_DNA"/>
</dbReference>
<dbReference type="Gene3D" id="3.40.109.10">
    <property type="entry name" value="NADH Oxidase"/>
    <property type="match status" value="1"/>
</dbReference>
<dbReference type="Proteomes" id="UP000288082">
    <property type="component" value="Unassembled WGS sequence"/>
</dbReference>
<reference evidence="5 6" key="1">
    <citation type="journal article" date="2019" name="Extremophiles">
        <title>Biogeography of thermophiles and predominance of Thermus scotoductus in domestic water heaters.</title>
        <authorList>
            <person name="Wilpiszeski R.L."/>
            <person name="Zhang Z."/>
            <person name="House C.H."/>
        </authorList>
    </citation>
    <scope>NUCLEOTIDE SEQUENCE [LARGE SCALE GENOMIC DNA]</scope>
    <source>
        <strain evidence="5 6">38_S38</strain>
    </source>
</reference>
<dbReference type="AlphaFoldDB" id="A0A430R5U7"/>